<comment type="similarity">
    <text evidence="1">Belongs to the PGI/PMI family.</text>
</comment>
<dbReference type="InterPro" id="IPR001347">
    <property type="entry name" value="SIS_dom"/>
</dbReference>
<proteinExistence type="inferred from homology"/>
<evidence type="ECO:0000313" key="5">
    <source>
        <dbReference type="Proteomes" id="UP000176547"/>
    </source>
</evidence>
<sequence>MMNQAILDFAKQFRFTPKIENGPLRKYKKFIVAGMGGSHWSVDLIKCLLPELQISIHSDYGLPKYDLTKSLIIVSSYSGDTEESISVFHEAMERKLPVVAVTVGGQLLDLAKNSKIPYVQIPNTGIQPRSAIALSFMAMLKVMKQRELARQGAGLAKIIKPAEIEAAGKRLAGLLSGHVPIIYSSQTNYVLAHNWKIKFNETGKVPAFCNVFPELNHHEMTGFDVKDASRHLSEKFHFVFLKDDDDHPQVQKRMDITAKLYRDRNLPVEILMLQGQSRVEKMFSSLVLADWTAYHTGEGYGLETEQVPMVEEFKGLIQ</sequence>
<organism evidence="4 5">
    <name type="scientific">Candidatus Doudnabacteria bacterium RIFCSPHIGHO2_01_52_17</name>
    <dbReference type="NCBI Taxonomy" id="1817820"/>
    <lineage>
        <taxon>Bacteria</taxon>
        <taxon>Candidatus Doudnaibacteriota</taxon>
    </lineage>
</organism>
<gene>
    <name evidence="4" type="ORF">A3K06_03570</name>
</gene>
<keyword evidence="2" id="KW-0413">Isomerase</keyword>
<dbReference type="SUPFAM" id="SSF53697">
    <property type="entry name" value="SIS domain"/>
    <property type="match status" value="1"/>
</dbReference>
<dbReference type="Pfam" id="PF10432">
    <property type="entry name" value="bact-PGI_C"/>
    <property type="match status" value="1"/>
</dbReference>
<accession>A0A1F5NFW8</accession>
<dbReference type="InterPro" id="IPR019490">
    <property type="entry name" value="Glu6P/Mann6P_isomerase_C"/>
</dbReference>
<dbReference type="InterPro" id="IPR046348">
    <property type="entry name" value="SIS_dom_sf"/>
</dbReference>
<evidence type="ECO:0000259" key="3">
    <source>
        <dbReference type="PROSITE" id="PS51464"/>
    </source>
</evidence>
<dbReference type="Proteomes" id="UP000176547">
    <property type="component" value="Unassembled WGS sequence"/>
</dbReference>
<protein>
    <recommendedName>
        <fullName evidence="3">SIS domain-containing protein</fullName>
    </recommendedName>
</protein>
<evidence type="ECO:0000313" key="4">
    <source>
        <dbReference type="EMBL" id="OGE76559.1"/>
    </source>
</evidence>
<dbReference type="GO" id="GO:0004476">
    <property type="term" value="F:mannose-6-phosphate isomerase activity"/>
    <property type="evidence" value="ECO:0007669"/>
    <property type="project" value="InterPro"/>
</dbReference>
<dbReference type="CDD" id="cd05637">
    <property type="entry name" value="SIS_PGI_PMI_2"/>
    <property type="match status" value="1"/>
</dbReference>
<feature type="domain" description="SIS" evidence="3">
    <location>
        <begin position="15"/>
        <end position="148"/>
    </location>
</feature>
<name>A0A1F5NFW8_9BACT</name>
<dbReference type="AlphaFoldDB" id="A0A1F5NFW8"/>
<evidence type="ECO:0000256" key="2">
    <source>
        <dbReference type="ARBA" id="ARBA00023235"/>
    </source>
</evidence>
<dbReference type="GO" id="GO:1901135">
    <property type="term" value="P:carbohydrate derivative metabolic process"/>
    <property type="evidence" value="ECO:0007669"/>
    <property type="project" value="InterPro"/>
</dbReference>
<dbReference type="PROSITE" id="PS51464">
    <property type="entry name" value="SIS"/>
    <property type="match status" value="1"/>
</dbReference>
<dbReference type="GO" id="GO:0005975">
    <property type="term" value="P:carbohydrate metabolic process"/>
    <property type="evidence" value="ECO:0007669"/>
    <property type="project" value="InterPro"/>
</dbReference>
<evidence type="ECO:0000256" key="1">
    <source>
        <dbReference type="ARBA" id="ARBA00010523"/>
    </source>
</evidence>
<dbReference type="EMBL" id="MFEG01000003">
    <property type="protein sequence ID" value="OGE76559.1"/>
    <property type="molecule type" value="Genomic_DNA"/>
</dbReference>
<comment type="caution">
    <text evidence="4">The sequence shown here is derived from an EMBL/GenBank/DDBJ whole genome shotgun (WGS) entry which is preliminary data.</text>
</comment>
<dbReference type="GO" id="GO:0097367">
    <property type="term" value="F:carbohydrate derivative binding"/>
    <property type="evidence" value="ECO:0007669"/>
    <property type="project" value="InterPro"/>
</dbReference>
<dbReference type="GO" id="GO:0004347">
    <property type="term" value="F:glucose-6-phosphate isomerase activity"/>
    <property type="evidence" value="ECO:0007669"/>
    <property type="project" value="InterPro"/>
</dbReference>
<reference evidence="4 5" key="1">
    <citation type="journal article" date="2016" name="Nat. Commun.">
        <title>Thousands of microbial genomes shed light on interconnected biogeochemical processes in an aquifer system.</title>
        <authorList>
            <person name="Anantharaman K."/>
            <person name="Brown C.T."/>
            <person name="Hug L.A."/>
            <person name="Sharon I."/>
            <person name="Castelle C.J."/>
            <person name="Probst A.J."/>
            <person name="Thomas B.C."/>
            <person name="Singh A."/>
            <person name="Wilkins M.J."/>
            <person name="Karaoz U."/>
            <person name="Brodie E.L."/>
            <person name="Williams K.H."/>
            <person name="Hubbard S.S."/>
            <person name="Banfield J.F."/>
        </authorList>
    </citation>
    <scope>NUCLEOTIDE SEQUENCE [LARGE SCALE GENOMIC DNA]</scope>
</reference>
<dbReference type="Gene3D" id="3.40.50.10490">
    <property type="entry name" value="Glucose-6-phosphate isomerase like protein, domain 1"/>
    <property type="match status" value="2"/>
</dbReference>